<dbReference type="Proteomes" id="UP000324222">
    <property type="component" value="Unassembled WGS sequence"/>
</dbReference>
<protein>
    <submittedName>
        <fullName evidence="2">Uncharacterized protein</fullName>
    </submittedName>
</protein>
<organism evidence="2 3">
    <name type="scientific">Portunus trituberculatus</name>
    <name type="common">Swimming crab</name>
    <name type="synonym">Neptunus trituberculatus</name>
    <dbReference type="NCBI Taxonomy" id="210409"/>
    <lineage>
        <taxon>Eukaryota</taxon>
        <taxon>Metazoa</taxon>
        <taxon>Ecdysozoa</taxon>
        <taxon>Arthropoda</taxon>
        <taxon>Crustacea</taxon>
        <taxon>Multicrustacea</taxon>
        <taxon>Malacostraca</taxon>
        <taxon>Eumalacostraca</taxon>
        <taxon>Eucarida</taxon>
        <taxon>Decapoda</taxon>
        <taxon>Pleocyemata</taxon>
        <taxon>Brachyura</taxon>
        <taxon>Eubrachyura</taxon>
        <taxon>Portunoidea</taxon>
        <taxon>Portunidae</taxon>
        <taxon>Portuninae</taxon>
        <taxon>Portunus</taxon>
    </lineage>
</organism>
<gene>
    <name evidence="2" type="ORF">E2C01_065002</name>
</gene>
<evidence type="ECO:0000256" key="1">
    <source>
        <dbReference type="SAM" id="MobiDB-lite"/>
    </source>
</evidence>
<evidence type="ECO:0000313" key="3">
    <source>
        <dbReference type="Proteomes" id="UP000324222"/>
    </source>
</evidence>
<dbReference type="AlphaFoldDB" id="A0A5B7HLD8"/>
<reference evidence="2 3" key="1">
    <citation type="submission" date="2019-05" db="EMBL/GenBank/DDBJ databases">
        <title>Another draft genome of Portunus trituberculatus and its Hox gene families provides insights of decapod evolution.</title>
        <authorList>
            <person name="Jeong J.-H."/>
            <person name="Song I."/>
            <person name="Kim S."/>
            <person name="Choi T."/>
            <person name="Kim D."/>
            <person name="Ryu S."/>
            <person name="Kim W."/>
        </authorList>
    </citation>
    <scope>NUCLEOTIDE SEQUENCE [LARGE SCALE GENOMIC DNA]</scope>
    <source>
        <tissue evidence="2">Muscle</tissue>
    </source>
</reference>
<accession>A0A5B7HLD8</accession>
<evidence type="ECO:0000313" key="2">
    <source>
        <dbReference type="EMBL" id="MPC70746.1"/>
    </source>
</evidence>
<comment type="caution">
    <text evidence="2">The sequence shown here is derived from an EMBL/GenBank/DDBJ whole genome shotgun (WGS) entry which is preliminary data.</text>
</comment>
<feature type="region of interest" description="Disordered" evidence="1">
    <location>
        <begin position="1"/>
        <end position="34"/>
    </location>
</feature>
<keyword evidence="3" id="KW-1185">Reference proteome</keyword>
<name>A0A5B7HLD8_PORTR</name>
<proteinExistence type="predicted"/>
<sequence>MLPSPPRQPSCNTEEAMRTRRGMHTGEGAGEGVSWTGEITHFDTLESREQFGVSEGRVGEVVGSEWVSRRRRASQESSHML</sequence>
<dbReference type="EMBL" id="VSRR010031633">
    <property type="protein sequence ID" value="MPC70746.1"/>
    <property type="molecule type" value="Genomic_DNA"/>
</dbReference>